<reference evidence="5 6" key="1">
    <citation type="submission" date="2019-04" db="EMBL/GenBank/DDBJ databases">
        <title>Draft genome sequences for three unisolated Alnus-infective Frankia Sp+ strains, AgTrS, AiOr and AvVan, the first sequenced Frankia strains able to sporulate in-planta.</title>
        <authorList>
            <person name="Bethencourt L."/>
            <person name="Vautrin F."/>
            <person name="Taib N."/>
            <person name="Dubost A."/>
            <person name="Castro-Garcia L."/>
            <person name="Imbaud O."/>
            <person name="Abrouk D."/>
            <person name="Fournier P."/>
            <person name="Briolay J."/>
            <person name="Nguyen A."/>
            <person name="Normand P."/>
            <person name="Fernandez M.P."/>
            <person name="Brochier-Armanet C."/>
            <person name="Herrera-Belaroussi A."/>
        </authorList>
    </citation>
    <scope>NUCLEOTIDE SEQUENCE [LARGE SCALE GENOMIC DNA]</scope>
    <source>
        <strain evidence="5 6">AvVan</strain>
    </source>
</reference>
<organism evidence="5 6">
    <name type="scientific">Candidatus Frankia alpina</name>
    <dbReference type="NCBI Taxonomy" id="2699483"/>
    <lineage>
        <taxon>Bacteria</taxon>
        <taxon>Bacillati</taxon>
        <taxon>Actinomycetota</taxon>
        <taxon>Actinomycetes</taxon>
        <taxon>Frankiales</taxon>
        <taxon>Frankiaceae</taxon>
        <taxon>Frankia</taxon>
    </lineage>
</organism>
<evidence type="ECO:0000256" key="2">
    <source>
        <dbReference type="ARBA" id="ARBA00022679"/>
    </source>
</evidence>
<dbReference type="GO" id="GO:0004674">
    <property type="term" value="F:protein serine/threonine kinase activity"/>
    <property type="evidence" value="ECO:0007669"/>
    <property type="project" value="TreeGrafter"/>
</dbReference>
<dbReference type="Proteomes" id="UP000305282">
    <property type="component" value="Unassembled WGS sequence"/>
</dbReference>
<evidence type="ECO:0000256" key="1">
    <source>
        <dbReference type="ARBA" id="ARBA00010164"/>
    </source>
</evidence>
<evidence type="ECO:0000259" key="4">
    <source>
        <dbReference type="Pfam" id="PF07804"/>
    </source>
</evidence>
<feature type="domain" description="HipA-like C-terminal" evidence="4">
    <location>
        <begin position="48"/>
        <end position="267"/>
    </location>
</feature>
<dbReference type="Pfam" id="PF07804">
    <property type="entry name" value="HipA_C"/>
    <property type="match status" value="1"/>
</dbReference>
<dbReference type="InterPro" id="IPR052028">
    <property type="entry name" value="HipA_Ser/Thr_kinase"/>
</dbReference>
<gene>
    <name evidence="5" type="ORF">E7Y31_08840</name>
</gene>
<dbReference type="InterPro" id="IPR012893">
    <property type="entry name" value="HipA-like_C"/>
</dbReference>
<keyword evidence="6" id="KW-1185">Reference proteome</keyword>
<feature type="non-terminal residue" evidence="5">
    <location>
        <position position="1"/>
    </location>
</feature>
<keyword evidence="2" id="KW-0808">Transferase</keyword>
<keyword evidence="3" id="KW-0418">Kinase</keyword>
<evidence type="ECO:0000313" key="6">
    <source>
        <dbReference type="Proteomes" id="UP000305282"/>
    </source>
</evidence>
<dbReference type="AlphaFoldDB" id="A0A4S5ER20"/>
<comment type="caution">
    <text evidence="5">The sequence shown here is derived from an EMBL/GenBank/DDBJ whole genome shotgun (WGS) entry which is preliminary data.</text>
</comment>
<dbReference type="GO" id="GO:0005829">
    <property type="term" value="C:cytosol"/>
    <property type="evidence" value="ECO:0007669"/>
    <property type="project" value="TreeGrafter"/>
</dbReference>
<comment type="similarity">
    <text evidence="1">Belongs to the HipA Ser/Thr kinase family.</text>
</comment>
<name>A0A4S5ER20_9ACTN</name>
<accession>A0A4S5ER20</accession>
<evidence type="ECO:0000313" key="5">
    <source>
        <dbReference type="EMBL" id="THJ74877.1"/>
    </source>
</evidence>
<proteinExistence type="inferred from homology"/>
<dbReference type="PANTHER" id="PTHR37419:SF1">
    <property type="entry name" value="SERINE_THREONINE-PROTEIN KINASE TOXIN HIPA"/>
    <property type="match status" value="1"/>
</dbReference>
<dbReference type="OrthoDB" id="3182374at2"/>
<protein>
    <submittedName>
        <fullName evidence="5">HipA domain-containing protein</fullName>
    </submittedName>
</protein>
<sequence length="296" mass="31680">GGIRLACAVSTGARPDGTAGPILRVADRNLERSSRGPGSSRGLTVPAQGQAGNFIVKLPDGRPGFSGVPEAELGSLELARSVGIETPEAFLVSPADVAGLEEWAARAHGSALAVRRFDRRENGNRMHMEEIAQVMDIPTGRGTAKYTRANFETIAVLVEALCGTAAVGDVIDRLVLNVLVGNGDAHLKSWAISYPDGRLPVLSPVYDVVPTVLYIPKDDLGLNLSRSKSFEAVTTGSFDYIGSRTRYGIPAARQRARDATARVLANWTVLRDYLSRDAFDKLSDRLRTLPLVAEGD</sequence>
<evidence type="ECO:0000256" key="3">
    <source>
        <dbReference type="ARBA" id="ARBA00022777"/>
    </source>
</evidence>
<dbReference type="PANTHER" id="PTHR37419">
    <property type="entry name" value="SERINE/THREONINE-PROTEIN KINASE TOXIN HIPA"/>
    <property type="match status" value="1"/>
</dbReference>
<dbReference type="EMBL" id="SSXH01000160">
    <property type="protein sequence ID" value="THJ74877.1"/>
    <property type="molecule type" value="Genomic_DNA"/>
</dbReference>